<dbReference type="Proteomes" id="UP000536624">
    <property type="component" value="Unassembled WGS sequence"/>
</dbReference>
<feature type="region of interest" description="Disordered" evidence="1">
    <location>
        <begin position="37"/>
        <end position="152"/>
    </location>
</feature>
<evidence type="ECO:0000256" key="1">
    <source>
        <dbReference type="SAM" id="MobiDB-lite"/>
    </source>
</evidence>
<accession>A0A7X6AUX9</accession>
<reference evidence="2 3" key="1">
    <citation type="submission" date="2020-02" db="EMBL/GenBank/DDBJ databases">
        <title>Streptomyces malaysiensis DSM14702 (JHCC583434, PFL_A843) Genome sequencing and assembly.</title>
        <authorList>
            <person name="Samborskyy M."/>
        </authorList>
    </citation>
    <scope>NUCLEOTIDE SEQUENCE [LARGE SCALE GENOMIC DNA]</scope>
    <source>
        <strain evidence="2 3">DSM 14702</strain>
    </source>
</reference>
<gene>
    <name evidence="2" type="ORF">SMALB_0176</name>
</gene>
<proteinExistence type="predicted"/>
<feature type="compositionally biased region" description="Low complexity" evidence="1">
    <location>
        <begin position="124"/>
        <end position="135"/>
    </location>
</feature>
<dbReference type="EMBL" id="JAALLH010000001">
    <property type="protein sequence ID" value="NIY62272.1"/>
    <property type="molecule type" value="Genomic_DNA"/>
</dbReference>
<evidence type="ECO:0000313" key="3">
    <source>
        <dbReference type="Proteomes" id="UP000536624"/>
    </source>
</evidence>
<organism evidence="2 3">
    <name type="scientific">Streptomyces malaysiensis</name>
    <dbReference type="NCBI Taxonomy" id="92644"/>
    <lineage>
        <taxon>Bacteria</taxon>
        <taxon>Bacillati</taxon>
        <taxon>Actinomycetota</taxon>
        <taxon>Actinomycetes</taxon>
        <taxon>Kitasatosporales</taxon>
        <taxon>Streptomycetaceae</taxon>
        <taxon>Streptomyces</taxon>
        <taxon>Streptomyces violaceusniger group</taxon>
    </lineage>
</organism>
<comment type="caution">
    <text evidence="2">The sequence shown here is derived from an EMBL/GenBank/DDBJ whole genome shotgun (WGS) entry which is preliminary data.</text>
</comment>
<name>A0A7X6AUX9_STRMQ</name>
<evidence type="ECO:0000313" key="2">
    <source>
        <dbReference type="EMBL" id="NIY62272.1"/>
    </source>
</evidence>
<feature type="compositionally biased region" description="Basic and acidic residues" evidence="1">
    <location>
        <begin position="141"/>
        <end position="152"/>
    </location>
</feature>
<protein>
    <submittedName>
        <fullName evidence="2">Uncharacterized protein</fullName>
    </submittedName>
</protein>
<dbReference type="AlphaFoldDB" id="A0A7X6AUX9"/>
<sequence length="152" mass="16369">MKILDPTQGRKKLTSAFSDMRCPAAWACCDLEFLTGPRRKQQQPAQRQLARKARGAGANRAGPSRVAPSPFCGAVPALSARNVGSGVRPSRAGHRMRPARVPPPRSFPSVNRAVRADADGRLLGGVLSRAGSGRRSGSRRRGPEPPRKRSRL</sequence>